<dbReference type="Proteomes" id="UP001165121">
    <property type="component" value="Unassembled WGS sequence"/>
</dbReference>
<feature type="compositionally biased region" description="Basic and acidic residues" evidence="1">
    <location>
        <begin position="98"/>
        <end position="109"/>
    </location>
</feature>
<accession>A0A9W6XZP4</accession>
<feature type="compositionally biased region" description="Low complexity" evidence="1">
    <location>
        <begin position="60"/>
        <end position="74"/>
    </location>
</feature>
<feature type="domain" description="Retroviral polymerase SH3-like" evidence="2">
    <location>
        <begin position="2"/>
        <end position="33"/>
    </location>
</feature>
<evidence type="ECO:0000256" key="1">
    <source>
        <dbReference type="SAM" id="MobiDB-lite"/>
    </source>
</evidence>
<dbReference type="Pfam" id="PF25597">
    <property type="entry name" value="SH3_retrovirus"/>
    <property type="match status" value="1"/>
</dbReference>
<dbReference type="AlphaFoldDB" id="A0A9W6XZP4"/>
<dbReference type="InterPro" id="IPR057670">
    <property type="entry name" value="SH3_retrovirus"/>
</dbReference>
<protein>
    <submittedName>
        <fullName evidence="3">Unnamed protein product</fullName>
    </submittedName>
</protein>
<dbReference type="EMBL" id="BSXT01002844">
    <property type="protein sequence ID" value="GMF51232.1"/>
    <property type="molecule type" value="Genomic_DNA"/>
</dbReference>
<feature type="compositionally biased region" description="Polar residues" evidence="1">
    <location>
        <begin position="83"/>
        <end position="94"/>
    </location>
</feature>
<evidence type="ECO:0000259" key="2">
    <source>
        <dbReference type="Pfam" id="PF25597"/>
    </source>
</evidence>
<feature type="region of interest" description="Disordered" evidence="1">
    <location>
        <begin position="60"/>
        <end position="134"/>
    </location>
</feature>
<name>A0A9W6XZP4_9STRA</name>
<proteinExistence type="predicted"/>
<evidence type="ECO:0000313" key="3">
    <source>
        <dbReference type="EMBL" id="GMF51232.1"/>
    </source>
</evidence>
<sequence>MPDHKKGYRLMDINTHAIIYSRDVVFKMDQFPSLAVLTTNPESAHHMQIEQLAKISQPKPATIPTAAPEPATFPIVEPEAGPTISQPTDPQRLSTFREAPDRNEIHYSFRTETTSSSDSPPVCKRPSSQPKTRT</sequence>
<comment type="caution">
    <text evidence="3">The sequence shown here is derived from an EMBL/GenBank/DDBJ whole genome shotgun (WGS) entry which is preliminary data.</text>
</comment>
<keyword evidence="4" id="KW-1185">Reference proteome</keyword>
<organism evidence="3 4">
    <name type="scientific">Phytophthora fragariaefolia</name>
    <dbReference type="NCBI Taxonomy" id="1490495"/>
    <lineage>
        <taxon>Eukaryota</taxon>
        <taxon>Sar</taxon>
        <taxon>Stramenopiles</taxon>
        <taxon>Oomycota</taxon>
        <taxon>Peronosporomycetes</taxon>
        <taxon>Peronosporales</taxon>
        <taxon>Peronosporaceae</taxon>
        <taxon>Phytophthora</taxon>
    </lineage>
</organism>
<evidence type="ECO:0000313" key="4">
    <source>
        <dbReference type="Proteomes" id="UP001165121"/>
    </source>
</evidence>
<gene>
    <name evidence="3" type="ORF">Pfra01_002065500</name>
</gene>
<feature type="compositionally biased region" description="Polar residues" evidence="1">
    <location>
        <begin position="110"/>
        <end position="119"/>
    </location>
</feature>
<reference evidence="3" key="1">
    <citation type="submission" date="2023-04" db="EMBL/GenBank/DDBJ databases">
        <title>Phytophthora fragariaefolia NBRC 109709.</title>
        <authorList>
            <person name="Ichikawa N."/>
            <person name="Sato H."/>
            <person name="Tonouchi N."/>
        </authorList>
    </citation>
    <scope>NUCLEOTIDE SEQUENCE</scope>
    <source>
        <strain evidence="3">NBRC 109709</strain>
    </source>
</reference>